<evidence type="ECO:0000313" key="7">
    <source>
        <dbReference type="EMBL" id="KIE46368.1"/>
    </source>
</evidence>
<keyword evidence="2" id="KW-0805">Transcription regulation</keyword>
<evidence type="ECO:0000256" key="4">
    <source>
        <dbReference type="ARBA" id="ARBA00023163"/>
    </source>
</evidence>
<dbReference type="Proteomes" id="UP000031366">
    <property type="component" value="Unassembled WGS sequence"/>
</dbReference>
<dbReference type="OrthoDB" id="9784984at2"/>
<organism evidence="7 8">
    <name type="scientific">Clostridium argentinense CDC 2741</name>
    <dbReference type="NCBI Taxonomy" id="1418104"/>
    <lineage>
        <taxon>Bacteria</taxon>
        <taxon>Bacillati</taxon>
        <taxon>Bacillota</taxon>
        <taxon>Clostridia</taxon>
        <taxon>Eubacteriales</taxon>
        <taxon>Clostridiaceae</taxon>
        <taxon>Clostridium</taxon>
    </lineage>
</organism>
<dbReference type="InterPro" id="IPR014284">
    <property type="entry name" value="RNA_pol_sigma-70_dom"/>
</dbReference>
<evidence type="ECO:0000259" key="5">
    <source>
        <dbReference type="Pfam" id="PF04542"/>
    </source>
</evidence>
<dbReference type="Gene3D" id="1.10.1740.10">
    <property type="match status" value="1"/>
</dbReference>
<dbReference type="GO" id="GO:0006352">
    <property type="term" value="P:DNA-templated transcription initiation"/>
    <property type="evidence" value="ECO:0007669"/>
    <property type="project" value="InterPro"/>
</dbReference>
<evidence type="ECO:0000256" key="2">
    <source>
        <dbReference type="ARBA" id="ARBA00023015"/>
    </source>
</evidence>
<dbReference type="InterPro" id="IPR036388">
    <property type="entry name" value="WH-like_DNA-bd_sf"/>
</dbReference>
<accession>A0A0C1U495</accession>
<gene>
    <name evidence="7" type="ORF">U732_1924</name>
</gene>
<dbReference type="InterPro" id="IPR039425">
    <property type="entry name" value="RNA_pol_sigma-70-like"/>
</dbReference>
<keyword evidence="4" id="KW-0804">Transcription</keyword>
<dbReference type="STRING" id="29341.RSJ17_15910"/>
<feature type="domain" description="RNA polymerase sigma factor 70 region 4 type 2" evidence="6">
    <location>
        <begin position="111"/>
        <end position="162"/>
    </location>
</feature>
<evidence type="ECO:0000256" key="3">
    <source>
        <dbReference type="ARBA" id="ARBA00023082"/>
    </source>
</evidence>
<dbReference type="NCBIfam" id="TIGR02937">
    <property type="entry name" value="sigma70-ECF"/>
    <property type="match status" value="1"/>
</dbReference>
<comment type="similarity">
    <text evidence="1">Belongs to the sigma-70 factor family. ECF subfamily.</text>
</comment>
<dbReference type="CDD" id="cd06171">
    <property type="entry name" value="Sigma70_r4"/>
    <property type="match status" value="1"/>
</dbReference>
<keyword evidence="3" id="KW-0731">Sigma factor</keyword>
<reference evidence="7 8" key="1">
    <citation type="journal article" date="2015" name="Infect. Genet. Evol.">
        <title>Genomic sequences of six botulinum neurotoxin-producing strains representing three clostridial species illustrate the mobility and diversity of botulinum neurotoxin genes.</title>
        <authorList>
            <person name="Smith T.J."/>
            <person name="Hill K.K."/>
            <person name="Xie G."/>
            <person name="Foley B.T."/>
            <person name="Williamson C.H."/>
            <person name="Foster J.T."/>
            <person name="Johnson S.L."/>
            <person name="Chertkov O."/>
            <person name="Teshima H."/>
            <person name="Gibbons H.S."/>
            <person name="Johnsky L.A."/>
            <person name="Karavis M.A."/>
            <person name="Smith L.A."/>
        </authorList>
    </citation>
    <scope>NUCLEOTIDE SEQUENCE [LARGE SCALE GENOMIC DNA]</scope>
    <source>
        <strain evidence="7 8">CDC 2741</strain>
    </source>
</reference>
<dbReference type="Pfam" id="PF08281">
    <property type="entry name" value="Sigma70_r4_2"/>
    <property type="match status" value="1"/>
</dbReference>
<dbReference type="AlphaFoldDB" id="A0A0C1U495"/>
<evidence type="ECO:0000259" key="6">
    <source>
        <dbReference type="Pfam" id="PF08281"/>
    </source>
</evidence>
<keyword evidence="8" id="KW-1185">Reference proteome</keyword>
<name>A0A0C1U495_9CLOT</name>
<comment type="caution">
    <text evidence="7">The sequence shown here is derived from an EMBL/GenBank/DDBJ whole genome shotgun (WGS) entry which is preliminary data.</text>
</comment>
<dbReference type="GO" id="GO:0016987">
    <property type="term" value="F:sigma factor activity"/>
    <property type="evidence" value="ECO:0007669"/>
    <property type="project" value="UniProtKB-KW"/>
</dbReference>
<dbReference type="PANTHER" id="PTHR43133:SF51">
    <property type="entry name" value="RNA POLYMERASE SIGMA FACTOR"/>
    <property type="match status" value="1"/>
</dbReference>
<dbReference type="InterPro" id="IPR007627">
    <property type="entry name" value="RNA_pol_sigma70_r2"/>
</dbReference>
<dbReference type="EMBL" id="AYSO01000017">
    <property type="protein sequence ID" value="KIE46368.1"/>
    <property type="molecule type" value="Genomic_DNA"/>
</dbReference>
<dbReference type="SUPFAM" id="SSF88946">
    <property type="entry name" value="Sigma2 domain of RNA polymerase sigma factors"/>
    <property type="match status" value="1"/>
</dbReference>
<dbReference type="InterPro" id="IPR013325">
    <property type="entry name" value="RNA_pol_sigma_r2"/>
</dbReference>
<dbReference type="GO" id="GO:0003677">
    <property type="term" value="F:DNA binding"/>
    <property type="evidence" value="ECO:0007669"/>
    <property type="project" value="InterPro"/>
</dbReference>
<evidence type="ECO:0000313" key="8">
    <source>
        <dbReference type="Proteomes" id="UP000031366"/>
    </source>
</evidence>
<evidence type="ECO:0000256" key="1">
    <source>
        <dbReference type="ARBA" id="ARBA00010641"/>
    </source>
</evidence>
<dbReference type="InterPro" id="IPR013249">
    <property type="entry name" value="RNA_pol_sigma70_r4_t2"/>
</dbReference>
<dbReference type="SUPFAM" id="SSF88659">
    <property type="entry name" value="Sigma3 and sigma4 domains of RNA polymerase sigma factors"/>
    <property type="match status" value="1"/>
</dbReference>
<feature type="domain" description="RNA polymerase sigma-70 region 2" evidence="5">
    <location>
        <begin position="22"/>
        <end position="86"/>
    </location>
</feature>
<proteinExistence type="inferred from homology"/>
<dbReference type="Pfam" id="PF04542">
    <property type="entry name" value="Sigma70_r2"/>
    <property type="match status" value="1"/>
</dbReference>
<sequence length="180" mass="20994">MEEKELIDRIRDGDKDAFVVFVDKYKKKIVSLCYSYTSDYGEAEDLSQEVFIAFYKNISNFRGDSLVSTYLYRITINICLNFKKKNNLKSFLGGLFNVHKEHSLNLDDKTYVRQCIRELPEDLKNVIVLYYYIGLSYKEIGDILGISERAVEGRLYRAKQKLKVNLEKGEVVLWSNKGTI</sequence>
<dbReference type="Gene3D" id="1.10.10.10">
    <property type="entry name" value="Winged helix-like DNA-binding domain superfamily/Winged helix DNA-binding domain"/>
    <property type="match status" value="1"/>
</dbReference>
<dbReference type="RefSeq" id="WP_039633861.1">
    <property type="nucleotide sequence ID" value="NZ_AYSO01000017.1"/>
</dbReference>
<protein>
    <submittedName>
        <fullName evidence="7">RNA polymerase sigma factor, sigma-70 family protein</fullName>
    </submittedName>
</protein>
<dbReference type="InterPro" id="IPR013324">
    <property type="entry name" value="RNA_pol_sigma_r3/r4-like"/>
</dbReference>
<dbReference type="PANTHER" id="PTHR43133">
    <property type="entry name" value="RNA POLYMERASE ECF-TYPE SIGMA FACTO"/>
    <property type="match status" value="1"/>
</dbReference>